<feature type="region of interest" description="Disordered" evidence="1">
    <location>
        <begin position="1"/>
        <end position="30"/>
    </location>
</feature>
<evidence type="ECO:0000256" key="1">
    <source>
        <dbReference type="SAM" id="MobiDB-lite"/>
    </source>
</evidence>
<evidence type="ECO:0000313" key="2">
    <source>
        <dbReference type="EMBL" id="JAD52714.1"/>
    </source>
</evidence>
<reference evidence="2" key="2">
    <citation type="journal article" date="2015" name="Data Brief">
        <title>Shoot transcriptome of the giant reed, Arundo donax.</title>
        <authorList>
            <person name="Barrero R.A."/>
            <person name="Guerrero F.D."/>
            <person name="Moolhuijzen P."/>
            <person name="Goolsby J.A."/>
            <person name="Tidwell J."/>
            <person name="Bellgard S.E."/>
            <person name="Bellgard M.I."/>
        </authorList>
    </citation>
    <scope>NUCLEOTIDE SEQUENCE</scope>
    <source>
        <tissue evidence="2">Shoot tissue taken approximately 20 cm above the soil surface</tissue>
    </source>
</reference>
<reference evidence="2" key="1">
    <citation type="submission" date="2014-09" db="EMBL/GenBank/DDBJ databases">
        <authorList>
            <person name="Magalhaes I.L.F."/>
            <person name="Oliveira U."/>
            <person name="Santos F.R."/>
            <person name="Vidigal T.H.D.A."/>
            <person name="Brescovit A.D."/>
            <person name="Santos A.J."/>
        </authorList>
    </citation>
    <scope>NUCLEOTIDE SEQUENCE</scope>
    <source>
        <tissue evidence="2">Shoot tissue taken approximately 20 cm above the soil surface</tissue>
    </source>
</reference>
<sequence>MKLPLSSPPDELSASVIQTVPTSAGAASGT</sequence>
<accession>A0A0A9ALY3</accession>
<dbReference type="AlphaFoldDB" id="A0A0A9ALY3"/>
<protein>
    <submittedName>
        <fullName evidence="2">Uncharacterized protein</fullName>
    </submittedName>
</protein>
<dbReference type="EMBL" id="GBRH01245181">
    <property type="protein sequence ID" value="JAD52714.1"/>
    <property type="molecule type" value="Transcribed_RNA"/>
</dbReference>
<organism evidence="2">
    <name type="scientific">Arundo donax</name>
    <name type="common">Giant reed</name>
    <name type="synonym">Donax arundinaceus</name>
    <dbReference type="NCBI Taxonomy" id="35708"/>
    <lineage>
        <taxon>Eukaryota</taxon>
        <taxon>Viridiplantae</taxon>
        <taxon>Streptophyta</taxon>
        <taxon>Embryophyta</taxon>
        <taxon>Tracheophyta</taxon>
        <taxon>Spermatophyta</taxon>
        <taxon>Magnoliopsida</taxon>
        <taxon>Liliopsida</taxon>
        <taxon>Poales</taxon>
        <taxon>Poaceae</taxon>
        <taxon>PACMAD clade</taxon>
        <taxon>Arundinoideae</taxon>
        <taxon>Arundineae</taxon>
        <taxon>Arundo</taxon>
    </lineage>
</organism>
<name>A0A0A9ALY3_ARUDO</name>
<proteinExistence type="predicted"/>